<feature type="chain" id="PRO_5002078071" evidence="4">
    <location>
        <begin position="25"/>
        <end position="400"/>
    </location>
</feature>
<dbReference type="Proteomes" id="UP000053555">
    <property type="component" value="Unassembled WGS sequence"/>
</dbReference>
<feature type="domain" description="Protein kinase" evidence="5">
    <location>
        <begin position="301"/>
        <end position="400"/>
    </location>
</feature>
<keyword evidence="1" id="KW-0597">Phosphoprotein</keyword>
<evidence type="ECO:0000256" key="3">
    <source>
        <dbReference type="SAM" id="Phobius"/>
    </source>
</evidence>
<dbReference type="Pfam" id="PF07714">
    <property type="entry name" value="PK_Tyr_Ser-Thr"/>
    <property type="match status" value="1"/>
</dbReference>
<keyword evidence="2 7" id="KW-0675">Receptor</keyword>
<protein>
    <submittedName>
        <fullName evidence="7">G-type lectin S-receptor-like serine/threonine-protein kinase SD1-1</fullName>
        <ecNumber evidence="7">2.7.1.-</ecNumber>
    </submittedName>
</protein>
<feature type="signal peptide" evidence="4">
    <location>
        <begin position="1"/>
        <end position="24"/>
    </location>
</feature>
<dbReference type="InterPro" id="IPR000719">
    <property type="entry name" value="Prot_kinase_dom"/>
</dbReference>
<dbReference type="CDD" id="cd01098">
    <property type="entry name" value="PAN_AP_plant"/>
    <property type="match status" value="1"/>
</dbReference>
<keyword evidence="7" id="KW-0430">Lectin</keyword>
<dbReference type="EC" id="2.7.1.-" evidence="7"/>
<dbReference type="FunFam" id="3.50.4.10:FF:000002">
    <property type="entry name" value="G-type lectin S-receptor-like serine/threonine-protein kinase"/>
    <property type="match status" value="1"/>
</dbReference>
<dbReference type="InterPro" id="IPR011009">
    <property type="entry name" value="Kinase-like_dom_sf"/>
</dbReference>
<evidence type="ECO:0000256" key="2">
    <source>
        <dbReference type="ARBA" id="ARBA00023170"/>
    </source>
</evidence>
<evidence type="ECO:0000259" key="6">
    <source>
        <dbReference type="PROSITE" id="PS50948"/>
    </source>
</evidence>
<dbReference type="SMART" id="SM00473">
    <property type="entry name" value="PAN_AP"/>
    <property type="match status" value="1"/>
</dbReference>
<evidence type="ECO:0000256" key="1">
    <source>
        <dbReference type="ARBA" id="ARBA00022553"/>
    </source>
</evidence>
<keyword evidence="7" id="KW-0808">Transferase</keyword>
<dbReference type="Gene3D" id="3.50.4.10">
    <property type="entry name" value="Hepatocyte Growth Factor"/>
    <property type="match status" value="1"/>
</dbReference>
<keyword evidence="7" id="KW-0418">Kinase</keyword>
<keyword evidence="3" id="KW-0472">Membrane</keyword>
<gene>
    <name evidence="7" type="ORF">glysoja_041552</name>
</gene>
<evidence type="ECO:0000256" key="4">
    <source>
        <dbReference type="SAM" id="SignalP"/>
    </source>
</evidence>
<keyword evidence="3" id="KW-1133">Transmembrane helix</keyword>
<proteinExistence type="predicted"/>
<dbReference type="GO" id="GO:0030246">
    <property type="term" value="F:carbohydrate binding"/>
    <property type="evidence" value="ECO:0007669"/>
    <property type="project" value="UniProtKB-KW"/>
</dbReference>
<sequence>MTHNIIILCIWFFLSSYMFQTSTSLDSLAVSQSIRDGETLVLAGGITKVGFFSPGNSTRRYLGIWYTNVYPSTVSFDYPCDMLMLGMKLGWNLEMGLERSLSSWKSVNDPVEGEYTLKLDLEGYPHAVIHKGPEIKIRKGPWNGHQSDGFLKYKHMKLPDTSSSWFSKTMNLEDCKKLCLENCSCVAYANLDMRGGGSGCLLWFSNLVYMRKFSQWGQDIYVRLPASKLAANGNLKKKIVGITVGVTIFGLIITCVCILILKNSGAARKIYGKHYKSIQRKEDIDLPNFNLSVLAKATENFSTKNKLGEGGFGQVYKKIAFQGTLRDDKELVVKRLPKKSGQGLDELKTEVVLIAKLQHRKLVKLLGCCIEGEEKLLIYEYMANQSLDYFIFDWSRYNLF</sequence>
<keyword evidence="4" id="KW-0732">Signal</keyword>
<evidence type="ECO:0000313" key="7">
    <source>
        <dbReference type="EMBL" id="KHN47415.1"/>
    </source>
</evidence>
<dbReference type="InterPro" id="IPR003609">
    <property type="entry name" value="Pan_app"/>
</dbReference>
<dbReference type="InterPro" id="IPR001245">
    <property type="entry name" value="Ser-Thr/Tyr_kinase_cat_dom"/>
</dbReference>
<feature type="domain" description="Apple" evidence="6">
    <location>
        <begin position="145"/>
        <end position="225"/>
    </location>
</feature>
<keyword evidence="3" id="KW-0812">Transmembrane</keyword>
<reference evidence="7" key="1">
    <citation type="submission" date="2014-07" db="EMBL/GenBank/DDBJ databases">
        <title>Identification of a novel salt tolerance gene in wild soybean by whole-genome sequencing.</title>
        <authorList>
            <person name="Lam H.-M."/>
            <person name="Qi X."/>
            <person name="Li M.-W."/>
            <person name="Liu X."/>
            <person name="Xie M."/>
            <person name="Ni M."/>
            <person name="Xu X."/>
        </authorList>
    </citation>
    <scope>NUCLEOTIDE SEQUENCE [LARGE SCALE GENOMIC DNA]</scope>
    <source>
        <tissue evidence="7">Root</tissue>
    </source>
</reference>
<accession>A0A0B2SR89</accession>
<name>A0A0B2SR89_GLYSO</name>
<dbReference type="AlphaFoldDB" id="A0A0B2SR89"/>
<feature type="transmembrane region" description="Helical" evidence="3">
    <location>
        <begin position="239"/>
        <end position="261"/>
    </location>
</feature>
<dbReference type="PROSITE" id="PS50011">
    <property type="entry name" value="PROTEIN_KINASE_DOM"/>
    <property type="match status" value="1"/>
</dbReference>
<dbReference type="PROSITE" id="PS50948">
    <property type="entry name" value="PAN"/>
    <property type="match status" value="1"/>
</dbReference>
<dbReference type="PANTHER" id="PTHR32444">
    <property type="entry name" value="BULB-TYPE LECTIN DOMAIN-CONTAINING PROTEIN"/>
    <property type="match status" value="1"/>
</dbReference>
<dbReference type="GO" id="GO:0004672">
    <property type="term" value="F:protein kinase activity"/>
    <property type="evidence" value="ECO:0007669"/>
    <property type="project" value="InterPro"/>
</dbReference>
<dbReference type="FunFam" id="3.30.200.20:FF:001238">
    <property type="entry name" value="Os08g0179000 protein"/>
    <property type="match status" value="1"/>
</dbReference>
<dbReference type="Gene3D" id="3.30.200.20">
    <property type="entry name" value="Phosphorylase Kinase, domain 1"/>
    <property type="match status" value="1"/>
</dbReference>
<evidence type="ECO:0000259" key="5">
    <source>
        <dbReference type="PROSITE" id="PS50011"/>
    </source>
</evidence>
<dbReference type="Pfam" id="PF08276">
    <property type="entry name" value="PAN_2"/>
    <property type="match status" value="1"/>
</dbReference>
<dbReference type="SUPFAM" id="SSF56112">
    <property type="entry name" value="Protein kinase-like (PK-like)"/>
    <property type="match status" value="1"/>
</dbReference>
<dbReference type="EMBL" id="KN640811">
    <property type="protein sequence ID" value="KHN47415.1"/>
    <property type="molecule type" value="Genomic_DNA"/>
</dbReference>
<dbReference type="PANTHER" id="PTHR32444:SF183">
    <property type="entry name" value="APPLE DOMAIN-CONTAINING PROTEIN"/>
    <property type="match status" value="1"/>
</dbReference>
<organism evidence="7">
    <name type="scientific">Glycine soja</name>
    <name type="common">Wild soybean</name>
    <dbReference type="NCBI Taxonomy" id="3848"/>
    <lineage>
        <taxon>Eukaryota</taxon>
        <taxon>Viridiplantae</taxon>
        <taxon>Streptophyta</taxon>
        <taxon>Embryophyta</taxon>
        <taxon>Tracheophyta</taxon>
        <taxon>Spermatophyta</taxon>
        <taxon>Magnoliopsida</taxon>
        <taxon>eudicotyledons</taxon>
        <taxon>Gunneridae</taxon>
        <taxon>Pentapetalae</taxon>
        <taxon>rosids</taxon>
        <taxon>fabids</taxon>
        <taxon>Fabales</taxon>
        <taxon>Fabaceae</taxon>
        <taxon>Papilionoideae</taxon>
        <taxon>50 kb inversion clade</taxon>
        <taxon>NPAAA clade</taxon>
        <taxon>indigoferoid/millettioid clade</taxon>
        <taxon>Phaseoleae</taxon>
        <taxon>Glycine</taxon>
        <taxon>Glycine subgen. Soja</taxon>
    </lineage>
</organism>
<dbReference type="GO" id="GO:0005524">
    <property type="term" value="F:ATP binding"/>
    <property type="evidence" value="ECO:0007669"/>
    <property type="project" value="InterPro"/>
</dbReference>